<name>A0A8D9FFP5_9HEMI</name>
<feature type="region of interest" description="Disordered" evidence="1">
    <location>
        <begin position="33"/>
        <end position="110"/>
    </location>
</feature>
<reference evidence="2" key="1">
    <citation type="submission" date="2021-05" db="EMBL/GenBank/DDBJ databases">
        <authorList>
            <person name="Alioto T."/>
            <person name="Alioto T."/>
            <person name="Gomez Garrido J."/>
        </authorList>
    </citation>
    <scope>NUCLEOTIDE SEQUENCE</scope>
</reference>
<proteinExistence type="predicted"/>
<protein>
    <submittedName>
        <fullName evidence="2">Uncharacterized protein</fullName>
    </submittedName>
</protein>
<organism evidence="2">
    <name type="scientific">Cacopsylla melanoneura</name>
    <dbReference type="NCBI Taxonomy" id="428564"/>
    <lineage>
        <taxon>Eukaryota</taxon>
        <taxon>Metazoa</taxon>
        <taxon>Ecdysozoa</taxon>
        <taxon>Arthropoda</taxon>
        <taxon>Hexapoda</taxon>
        <taxon>Insecta</taxon>
        <taxon>Pterygota</taxon>
        <taxon>Neoptera</taxon>
        <taxon>Paraneoptera</taxon>
        <taxon>Hemiptera</taxon>
        <taxon>Sternorrhyncha</taxon>
        <taxon>Psylloidea</taxon>
        <taxon>Psyllidae</taxon>
        <taxon>Psyllinae</taxon>
        <taxon>Cacopsylla</taxon>
    </lineage>
</organism>
<evidence type="ECO:0000256" key="1">
    <source>
        <dbReference type="SAM" id="MobiDB-lite"/>
    </source>
</evidence>
<dbReference type="EMBL" id="HBUF01649672">
    <property type="protein sequence ID" value="CAG6786736.1"/>
    <property type="molecule type" value="Transcribed_RNA"/>
</dbReference>
<evidence type="ECO:0000313" key="2">
    <source>
        <dbReference type="EMBL" id="CAG6786735.1"/>
    </source>
</evidence>
<sequence>METNVLRILILIILFFLLTCEYSTFISKLLSDDSNETEVLSDVNKPKPISRRSKDKSYYNNEISLSEVINGDEDEDEDEVDSDDEDEEENGKEDEEEEEDDESDEDEDDE</sequence>
<dbReference type="AlphaFoldDB" id="A0A8D9FFP5"/>
<dbReference type="EMBL" id="HBUF01649671">
    <property type="protein sequence ID" value="CAG6786735.1"/>
    <property type="molecule type" value="Transcribed_RNA"/>
</dbReference>
<accession>A0A8D9FFP5</accession>
<feature type="compositionally biased region" description="Acidic residues" evidence="1">
    <location>
        <begin position="70"/>
        <end position="110"/>
    </location>
</feature>